<keyword evidence="2" id="KW-0547">Nucleotide-binding</keyword>
<organism evidence="3 4">
    <name type="scientific">Psychrosphaera ytuae</name>
    <dbReference type="NCBI Taxonomy" id="2820710"/>
    <lineage>
        <taxon>Bacteria</taxon>
        <taxon>Pseudomonadati</taxon>
        <taxon>Pseudomonadota</taxon>
        <taxon>Gammaproteobacteria</taxon>
        <taxon>Alteromonadales</taxon>
        <taxon>Pseudoalteromonadaceae</taxon>
        <taxon>Psychrosphaera</taxon>
    </lineage>
</organism>
<dbReference type="GO" id="GO:0000166">
    <property type="term" value="F:nucleotide binding"/>
    <property type="evidence" value="ECO:0007669"/>
    <property type="project" value="UniProtKB-KW"/>
</dbReference>
<protein>
    <submittedName>
        <fullName evidence="3">Tryptophan 7-halogenase</fullName>
    </submittedName>
</protein>
<dbReference type="InterPro" id="IPR033856">
    <property type="entry name" value="Trp_halogen"/>
</dbReference>
<dbReference type="PANTHER" id="PTHR43747">
    <property type="entry name" value="FAD-BINDING PROTEIN"/>
    <property type="match status" value="1"/>
</dbReference>
<dbReference type="Proteomes" id="UP000682739">
    <property type="component" value="Chromosome"/>
</dbReference>
<dbReference type="SUPFAM" id="SSF51905">
    <property type="entry name" value="FAD/NAD(P)-binding domain"/>
    <property type="match status" value="1"/>
</dbReference>
<accession>A0A975DAP3</accession>
<feature type="binding site" evidence="2">
    <location>
        <position position="340"/>
    </location>
    <ligand>
        <name>FAD</name>
        <dbReference type="ChEBI" id="CHEBI:57692"/>
    </ligand>
</feature>
<evidence type="ECO:0000313" key="4">
    <source>
        <dbReference type="Proteomes" id="UP000682739"/>
    </source>
</evidence>
<dbReference type="PANTHER" id="PTHR43747:SF4">
    <property type="entry name" value="FLAVIN-DEPENDENT TRYPTOPHAN HALOGENASE"/>
    <property type="match status" value="1"/>
</dbReference>
<sequence>MTDHQHIKNLIIVGGGSAGWMTAAMLAKQLGNSVSITLIESEQIGTIGVGEATIPPIQNFNRLLGINENDFLSYCNGSIKLAIEFENWRKLGHSYMHPFGKFGADFDYMSFPYYWLKDVLTKQAAGKPYRELESYSLAWHLAANNKFKQPDTNPQSIGSSYDYAFHFDAGRYAMFLREFSERLGVKRQEGKITQVNTEPSSGYITSVDLEGGQTLSADFFIDCSGQRALLLGESLGIEFESWSEWLLNDRAVAIQTAHMRPVSPYTRSIAHHAGWQWRIPLQTRMGNGNVYSSQLMSDEEALNLLLDTVEGPTLTEPNFIKFKTGKRQKVWHNNCLAIGLSAGFLEPLESTSLHLIQTAIMRLVRLFPTKQVSKNLIDTYNKEAQNEYEKIRDFIILHYKVTERDDSEYWRYCQSMEVPESLQSRLDLYQEHGHLVVHDKELFKQENWMAVLAGQNCLPQGVGPVMASRNDIDIDKTLDSLHQSMTKYTSTAQSHEMYLMQHCPHKPA</sequence>
<name>A0A975DAP3_9GAMM</name>
<feature type="active site" evidence="1">
    <location>
        <position position="80"/>
    </location>
</feature>
<dbReference type="AlphaFoldDB" id="A0A975DAP3"/>
<dbReference type="EMBL" id="CP072110">
    <property type="protein sequence ID" value="QTH63651.1"/>
    <property type="molecule type" value="Genomic_DNA"/>
</dbReference>
<keyword evidence="4" id="KW-1185">Reference proteome</keyword>
<dbReference type="PIRSF" id="PIRSF011396">
    <property type="entry name" value="Trp_halogenase"/>
    <property type="match status" value="1"/>
</dbReference>
<proteinExistence type="predicted"/>
<dbReference type="Pfam" id="PF04820">
    <property type="entry name" value="Trp_halogenase"/>
    <property type="match status" value="1"/>
</dbReference>
<dbReference type="RefSeq" id="WP_208831706.1">
    <property type="nucleotide sequence ID" value="NZ_CP072110.1"/>
</dbReference>
<dbReference type="InterPro" id="IPR006905">
    <property type="entry name" value="Flavin_halogenase"/>
</dbReference>
<evidence type="ECO:0000313" key="3">
    <source>
        <dbReference type="EMBL" id="QTH63651.1"/>
    </source>
</evidence>
<evidence type="ECO:0000256" key="2">
    <source>
        <dbReference type="PIRSR" id="PIRSR011396-2"/>
    </source>
</evidence>
<dbReference type="InterPro" id="IPR050816">
    <property type="entry name" value="Flavin-dep_Halogenase_NPB"/>
</dbReference>
<keyword evidence="2" id="KW-0285">Flavoprotein</keyword>
<reference evidence="3" key="1">
    <citation type="submission" date="2021-03" db="EMBL/GenBank/DDBJ databases">
        <title>Description of Psychrosphaera ytuae sp. nov. isolated from deep sea sediment of South China Sea.</title>
        <authorList>
            <person name="Zhang J."/>
            <person name="Xu X.-D."/>
        </authorList>
    </citation>
    <scope>NUCLEOTIDE SEQUENCE</scope>
    <source>
        <strain evidence="3">MTZ26</strain>
    </source>
</reference>
<dbReference type="InterPro" id="IPR036188">
    <property type="entry name" value="FAD/NAD-bd_sf"/>
</dbReference>
<keyword evidence="2" id="KW-0274">FAD</keyword>
<dbReference type="Gene3D" id="3.50.50.60">
    <property type="entry name" value="FAD/NAD(P)-binding domain"/>
    <property type="match status" value="1"/>
</dbReference>
<feature type="binding site" evidence="2">
    <location>
        <position position="80"/>
    </location>
    <ligand>
        <name>7-chloro-L-tryptophan</name>
        <dbReference type="ChEBI" id="CHEBI:58713"/>
    </ligand>
</feature>
<dbReference type="KEGG" id="psym:J1N51_13150"/>
<feature type="binding site" evidence="2">
    <location>
        <begin position="15"/>
        <end position="18"/>
    </location>
    <ligand>
        <name>FAD</name>
        <dbReference type="ChEBI" id="CHEBI:57692"/>
    </ligand>
</feature>
<dbReference type="GO" id="GO:0004497">
    <property type="term" value="F:monooxygenase activity"/>
    <property type="evidence" value="ECO:0007669"/>
    <property type="project" value="InterPro"/>
</dbReference>
<feature type="binding site" evidence="2">
    <location>
        <position position="349"/>
    </location>
    <ligand>
        <name>L-tryptophan</name>
        <dbReference type="ChEBI" id="CHEBI:57912"/>
    </ligand>
</feature>
<gene>
    <name evidence="3" type="ORF">J1N51_13150</name>
</gene>
<evidence type="ECO:0000256" key="1">
    <source>
        <dbReference type="PIRSR" id="PIRSR011396-1"/>
    </source>
</evidence>